<evidence type="ECO:0000256" key="10">
    <source>
        <dbReference type="ARBA" id="ARBA00022777"/>
    </source>
</evidence>
<dbReference type="GO" id="GO:0005524">
    <property type="term" value="F:ATP binding"/>
    <property type="evidence" value="ECO:0007669"/>
    <property type="project" value="UniProtKB-UniRule"/>
</dbReference>
<feature type="binding site" evidence="16">
    <location>
        <begin position="107"/>
        <end position="110"/>
    </location>
    <ligand>
        <name>substrate</name>
    </ligand>
</feature>
<keyword evidence="18" id="KW-1185">Reference proteome</keyword>
<keyword evidence="16" id="KW-0479">Metal-binding</keyword>
<accession>A0A4Y6PQH2</accession>
<keyword evidence="8 16" id="KW-0808">Transferase</keyword>
<keyword evidence="13 16" id="KW-0173">Coenzyme A biosynthesis</keyword>
<evidence type="ECO:0000256" key="4">
    <source>
        <dbReference type="ARBA" id="ARBA00005225"/>
    </source>
</evidence>
<dbReference type="GO" id="GO:0004594">
    <property type="term" value="F:pantothenate kinase activity"/>
    <property type="evidence" value="ECO:0007669"/>
    <property type="project" value="UniProtKB-UniRule"/>
</dbReference>
<evidence type="ECO:0000256" key="15">
    <source>
        <dbReference type="ARBA" id="ARBA00040883"/>
    </source>
</evidence>
<evidence type="ECO:0000256" key="7">
    <source>
        <dbReference type="ARBA" id="ARBA00022490"/>
    </source>
</evidence>
<dbReference type="GO" id="GO:0015937">
    <property type="term" value="P:coenzyme A biosynthetic process"/>
    <property type="evidence" value="ECO:0007669"/>
    <property type="project" value="UniProtKB-UniRule"/>
</dbReference>
<evidence type="ECO:0000256" key="9">
    <source>
        <dbReference type="ARBA" id="ARBA00022741"/>
    </source>
</evidence>
<evidence type="ECO:0000256" key="5">
    <source>
        <dbReference type="ARBA" id="ARBA00011738"/>
    </source>
</evidence>
<comment type="subunit">
    <text evidence="5 16">Homodimer.</text>
</comment>
<dbReference type="InterPro" id="IPR004619">
    <property type="entry name" value="Type_III_PanK"/>
</dbReference>
<dbReference type="RefSeq" id="WP_141196531.1">
    <property type="nucleotide sequence ID" value="NZ_CP041186.1"/>
</dbReference>
<evidence type="ECO:0000256" key="3">
    <source>
        <dbReference type="ARBA" id="ARBA00004496"/>
    </source>
</evidence>
<evidence type="ECO:0000256" key="11">
    <source>
        <dbReference type="ARBA" id="ARBA00022840"/>
    </source>
</evidence>
<comment type="cofactor">
    <cofactor evidence="16">
        <name>NH4(+)</name>
        <dbReference type="ChEBI" id="CHEBI:28938"/>
    </cofactor>
    <cofactor evidence="16">
        <name>K(+)</name>
        <dbReference type="ChEBI" id="CHEBI:29103"/>
    </cofactor>
    <text evidence="16">A monovalent cation. Ammonium or potassium.</text>
</comment>
<evidence type="ECO:0000313" key="17">
    <source>
        <dbReference type="EMBL" id="QDG50035.1"/>
    </source>
</evidence>
<feature type="active site" description="Proton acceptor" evidence="16">
    <location>
        <position position="109"/>
    </location>
</feature>
<comment type="function">
    <text evidence="16">Catalyzes the phosphorylation of pantothenate (Pan), the first step in CoA biosynthesis.</text>
</comment>
<dbReference type="SUPFAM" id="SSF53067">
    <property type="entry name" value="Actin-like ATPase domain"/>
    <property type="match status" value="2"/>
</dbReference>
<dbReference type="EMBL" id="CP041186">
    <property type="protein sequence ID" value="QDG50035.1"/>
    <property type="molecule type" value="Genomic_DNA"/>
</dbReference>
<evidence type="ECO:0000256" key="8">
    <source>
        <dbReference type="ARBA" id="ARBA00022679"/>
    </source>
</evidence>
<protein>
    <recommendedName>
        <fullName evidence="15 16">Type III pantothenate kinase</fullName>
        <ecNumber evidence="6 16">2.7.1.33</ecNumber>
    </recommendedName>
    <alternativeName>
        <fullName evidence="16">PanK-III</fullName>
    </alternativeName>
    <alternativeName>
        <fullName evidence="16">Pantothenic acid kinase</fullName>
    </alternativeName>
</protein>
<feature type="binding site" evidence="16">
    <location>
        <position position="129"/>
    </location>
    <ligand>
        <name>K(+)</name>
        <dbReference type="ChEBI" id="CHEBI:29103"/>
    </ligand>
</feature>
<comment type="cofactor">
    <cofactor evidence="2">
        <name>K(+)</name>
        <dbReference type="ChEBI" id="CHEBI:29103"/>
    </cofactor>
</comment>
<evidence type="ECO:0000256" key="14">
    <source>
        <dbReference type="ARBA" id="ARBA00038036"/>
    </source>
</evidence>
<reference evidence="17 18" key="1">
    <citation type="submission" date="2019-06" db="EMBL/GenBank/DDBJ databases">
        <title>Persicimonas caeni gen. nov., sp. nov., a predatory bacterium isolated from solar saltern.</title>
        <authorList>
            <person name="Wang S."/>
        </authorList>
    </citation>
    <scope>NUCLEOTIDE SEQUENCE [LARGE SCALE GENOMIC DNA]</scope>
    <source>
        <strain evidence="17 18">YN101</strain>
    </source>
</reference>
<dbReference type="GO" id="GO:0005737">
    <property type="term" value="C:cytoplasm"/>
    <property type="evidence" value="ECO:0007669"/>
    <property type="project" value="UniProtKB-SubCell"/>
</dbReference>
<dbReference type="HAMAP" id="MF_01274">
    <property type="entry name" value="Pantothen_kinase_3"/>
    <property type="match status" value="1"/>
</dbReference>
<keyword evidence="10 16" id="KW-0418">Kinase</keyword>
<dbReference type="UniPathway" id="UPA00241">
    <property type="reaction ID" value="UER00352"/>
</dbReference>
<evidence type="ECO:0000256" key="2">
    <source>
        <dbReference type="ARBA" id="ARBA00001958"/>
    </source>
</evidence>
<dbReference type="PANTHER" id="PTHR34265">
    <property type="entry name" value="TYPE III PANTOTHENATE KINASE"/>
    <property type="match status" value="1"/>
</dbReference>
<comment type="similarity">
    <text evidence="14 16">Belongs to the type III pantothenate kinase family.</text>
</comment>
<keyword evidence="11 16" id="KW-0067">ATP-binding</keyword>
<comment type="catalytic activity">
    <reaction evidence="1 16">
        <text>(R)-pantothenate + ATP = (R)-4'-phosphopantothenate + ADP + H(+)</text>
        <dbReference type="Rhea" id="RHEA:16373"/>
        <dbReference type="ChEBI" id="CHEBI:10986"/>
        <dbReference type="ChEBI" id="CHEBI:15378"/>
        <dbReference type="ChEBI" id="CHEBI:29032"/>
        <dbReference type="ChEBI" id="CHEBI:30616"/>
        <dbReference type="ChEBI" id="CHEBI:456216"/>
        <dbReference type="EC" id="2.7.1.33"/>
    </reaction>
</comment>
<evidence type="ECO:0000313" key="18">
    <source>
        <dbReference type="Proteomes" id="UP000315995"/>
    </source>
</evidence>
<dbReference type="OrthoDB" id="9804707at2"/>
<evidence type="ECO:0000256" key="16">
    <source>
        <dbReference type="HAMAP-Rule" id="MF_01274"/>
    </source>
</evidence>
<dbReference type="Gene3D" id="3.30.420.40">
    <property type="match status" value="2"/>
</dbReference>
<proteinExistence type="inferred from homology"/>
<dbReference type="PANTHER" id="PTHR34265:SF1">
    <property type="entry name" value="TYPE III PANTOTHENATE KINASE"/>
    <property type="match status" value="1"/>
</dbReference>
<evidence type="ECO:0000256" key="12">
    <source>
        <dbReference type="ARBA" id="ARBA00022958"/>
    </source>
</evidence>
<dbReference type="NCBIfam" id="NF009855">
    <property type="entry name" value="PRK13321.1"/>
    <property type="match status" value="1"/>
</dbReference>
<feature type="binding site" evidence="16">
    <location>
        <position position="184"/>
    </location>
    <ligand>
        <name>substrate</name>
    </ligand>
</feature>
<dbReference type="Proteomes" id="UP000315995">
    <property type="component" value="Chromosome"/>
</dbReference>
<dbReference type="InterPro" id="IPR043129">
    <property type="entry name" value="ATPase_NBD"/>
</dbReference>
<dbReference type="CDD" id="cd24015">
    <property type="entry name" value="ASKHA_NBD_PanK-III"/>
    <property type="match status" value="1"/>
</dbReference>
<organism evidence="17 18">
    <name type="scientific">Persicimonas caeni</name>
    <dbReference type="NCBI Taxonomy" id="2292766"/>
    <lineage>
        <taxon>Bacteria</taxon>
        <taxon>Deltaproteobacteria</taxon>
        <taxon>Bradymonadales</taxon>
        <taxon>Bradymonadaceae</taxon>
        <taxon>Persicimonas</taxon>
    </lineage>
</organism>
<dbReference type="NCBIfam" id="NF009848">
    <property type="entry name" value="PRK13318.1-6"/>
    <property type="match status" value="1"/>
</dbReference>
<evidence type="ECO:0000256" key="6">
    <source>
        <dbReference type="ARBA" id="ARBA00012102"/>
    </source>
</evidence>
<keyword evidence="12 16" id="KW-0630">Potassium</keyword>
<evidence type="ECO:0000256" key="1">
    <source>
        <dbReference type="ARBA" id="ARBA00001206"/>
    </source>
</evidence>
<comment type="subcellular location">
    <subcellularLocation>
        <location evidence="3 16">Cytoplasm</location>
    </subcellularLocation>
</comment>
<gene>
    <name evidence="16" type="primary">coaX</name>
    <name evidence="17" type="ORF">FIV42_04560</name>
</gene>
<dbReference type="GO" id="GO:0046872">
    <property type="term" value="F:metal ion binding"/>
    <property type="evidence" value="ECO:0007669"/>
    <property type="project" value="UniProtKB-KW"/>
</dbReference>
<feature type="binding site" evidence="16">
    <location>
        <begin position="6"/>
        <end position="13"/>
    </location>
    <ligand>
        <name>ATP</name>
        <dbReference type="ChEBI" id="CHEBI:30616"/>
    </ligand>
</feature>
<dbReference type="EC" id="2.7.1.33" evidence="6 16"/>
<keyword evidence="9 16" id="KW-0547">Nucleotide-binding</keyword>
<dbReference type="AlphaFoldDB" id="A0A4Y6PQH2"/>
<accession>A0A5B8Y5F5</accession>
<keyword evidence="7 16" id="KW-0963">Cytoplasm</keyword>
<feature type="binding site" evidence="16">
    <location>
        <position position="132"/>
    </location>
    <ligand>
        <name>ATP</name>
        <dbReference type="ChEBI" id="CHEBI:30616"/>
    </ligand>
</feature>
<name>A0A4Y6PQH2_PERCE</name>
<feature type="binding site" evidence="16">
    <location>
        <position position="100"/>
    </location>
    <ligand>
        <name>substrate</name>
    </ligand>
</feature>
<dbReference type="NCBIfam" id="TIGR00671">
    <property type="entry name" value="baf"/>
    <property type="match status" value="1"/>
</dbReference>
<sequence length="262" mass="28514">MLFVIDVGNTNTVLGVYKGTTLLKHWRIQTHHGRTSDEHGILLRELFHFAGLDPDAIDAAIISCVVPPMERALIGMVEDYFELAPMVVGQTVHPSMAVLYDNPREVGADRLVNAVAAWQRYQTSLVVVDFGTATTFDAITADGAYKGGAIAPGVTISSEALFHHASKLPRVEIAKPPSVIGQTTVHSIQSGLLYGYTGLVREIVTRMKSELDGETRVVATGGLARFIAGETDIIDEVDDFLTLEGLRLISEEQEKQIAEQND</sequence>
<dbReference type="Pfam" id="PF03309">
    <property type="entry name" value="Pan_kinase"/>
    <property type="match status" value="1"/>
</dbReference>
<evidence type="ECO:0000256" key="13">
    <source>
        <dbReference type="ARBA" id="ARBA00022993"/>
    </source>
</evidence>
<comment type="pathway">
    <text evidence="4 16">Cofactor biosynthesis; coenzyme A biosynthesis; CoA from (R)-pantothenate: step 1/5.</text>
</comment>